<dbReference type="PANTHER" id="PTHR12947">
    <property type="entry name" value="AMSH-LIKE PROTEASE"/>
    <property type="match status" value="1"/>
</dbReference>
<dbReference type="EMBL" id="KN840538">
    <property type="protein sequence ID" value="KIP05613.1"/>
    <property type="molecule type" value="Genomic_DNA"/>
</dbReference>
<dbReference type="InterPro" id="IPR015063">
    <property type="entry name" value="USP8_dimer"/>
</dbReference>
<dbReference type="GO" id="GO:0061578">
    <property type="term" value="F:K63-linked deubiquitinase activity"/>
    <property type="evidence" value="ECO:0007669"/>
    <property type="project" value="TreeGrafter"/>
</dbReference>
<dbReference type="GO" id="GO:0005768">
    <property type="term" value="C:endosome"/>
    <property type="evidence" value="ECO:0007669"/>
    <property type="project" value="TreeGrafter"/>
</dbReference>
<dbReference type="Gene3D" id="1.20.58.80">
    <property type="entry name" value="Phosphotransferase system, lactose/cellobiose-type IIA subunit"/>
    <property type="match status" value="1"/>
</dbReference>
<accession>A0A0C3PI32</accession>
<dbReference type="PANTHER" id="PTHR12947:SF13">
    <property type="entry name" value="FI19924P1"/>
    <property type="match status" value="1"/>
</dbReference>
<proteinExistence type="predicted"/>
<dbReference type="Proteomes" id="UP000053257">
    <property type="component" value="Unassembled WGS sequence"/>
</dbReference>
<dbReference type="STRING" id="745531.A0A0C3PI32"/>
<feature type="region of interest" description="Disordered" evidence="1">
    <location>
        <begin position="128"/>
        <end position="156"/>
    </location>
</feature>
<feature type="compositionally biased region" description="Polar residues" evidence="1">
    <location>
        <begin position="262"/>
        <end position="276"/>
    </location>
</feature>
<dbReference type="GO" id="GO:0016020">
    <property type="term" value="C:membrane"/>
    <property type="evidence" value="ECO:0007669"/>
    <property type="project" value="TreeGrafter"/>
</dbReference>
<evidence type="ECO:0000256" key="1">
    <source>
        <dbReference type="SAM" id="MobiDB-lite"/>
    </source>
</evidence>
<dbReference type="HOGENOM" id="CLU_763151_0_0_1"/>
<dbReference type="AlphaFoldDB" id="A0A0C3PI32"/>
<reference evidence="3 4" key="1">
    <citation type="journal article" date="2014" name="PLoS Genet.">
        <title>Analysis of the Phlebiopsis gigantea genome, transcriptome and secretome provides insight into its pioneer colonization strategies of wood.</title>
        <authorList>
            <person name="Hori C."/>
            <person name="Ishida T."/>
            <person name="Igarashi K."/>
            <person name="Samejima M."/>
            <person name="Suzuki H."/>
            <person name="Master E."/>
            <person name="Ferreira P."/>
            <person name="Ruiz-Duenas F.J."/>
            <person name="Held B."/>
            <person name="Canessa P."/>
            <person name="Larrondo L.F."/>
            <person name="Schmoll M."/>
            <person name="Druzhinina I.S."/>
            <person name="Kubicek C.P."/>
            <person name="Gaskell J.A."/>
            <person name="Kersten P."/>
            <person name="St John F."/>
            <person name="Glasner J."/>
            <person name="Sabat G."/>
            <person name="Splinter BonDurant S."/>
            <person name="Syed K."/>
            <person name="Yadav J."/>
            <person name="Mgbeahuruike A.C."/>
            <person name="Kovalchuk A."/>
            <person name="Asiegbu F.O."/>
            <person name="Lackner G."/>
            <person name="Hoffmeister D."/>
            <person name="Rencoret J."/>
            <person name="Gutierrez A."/>
            <person name="Sun H."/>
            <person name="Lindquist E."/>
            <person name="Barry K."/>
            <person name="Riley R."/>
            <person name="Grigoriev I.V."/>
            <person name="Henrissat B."/>
            <person name="Kues U."/>
            <person name="Berka R.M."/>
            <person name="Martinez A.T."/>
            <person name="Covert S.F."/>
            <person name="Blanchette R.A."/>
            <person name="Cullen D."/>
        </authorList>
    </citation>
    <scope>NUCLEOTIDE SEQUENCE [LARGE SCALE GENOMIC DNA]</scope>
    <source>
        <strain evidence="3 4">11061_1 CR5-6</strain>
    </source>
</reference>
<name>A0A0C3PI32_PHLG1</name>
<keyword evidence="4" id="KW-1185">Reference proteome</keyword>
<evidence type="ECO:0000259" key="2">
    <source>
        <dbReference type="Pfam" id="PF08969"/>
    </source>
</evidence>
<organism evidence="3 4">
    <name type="scientific">Phlebiopsis gigantea (strain 11061_1 CR5-6)</name>
    <name type="common">White-rot fungus</name>
    <name type="synonym">Peniophora gigantea</name>
    <dbReference type="NCBI Taxonomy" id="745531"/>
    <lineage>
        <taxon>Eukaryota</taxon>
        <taxon>Fungi</taxon>
        <taxon>Dikarya</taxon>
        <taxon>Basidiomycota</taxon>
        <taxon>Agaricomycotina</taxon>
        <taxon>Agaricomycetes</taxon>
        <taxon>Polyporales</taxon>
        <taxon>Phanerochaetaceae</taxon>
        <taxon>Phlebiopsis</taxon>
    </lineage>
</organism>
<dbReference type="OrthoDB" id="2965483at2759"/>
<evidence type="ECO:0000313" key="3">
    <source>
        <dbReference type="EMBL" id="KIP05613.1"/>
    </source>
</evidence>
<evidence type="ECO:0000313" key="4">
    <source>
        <dbReference type="Proteomes" id="UP000053257"/>
    </source>
</evidence>
<dbReference type="GO" id="GO:0070536">
    <property type="term" value="P:protein K63-linked deubiquitination"/>
    <property type="evidence" value="ECO:0007669"/>
    <property type="project" value="TreeGrafter"/>
</dbReference>
<protein>
    <recommendedName>
        <fullName evidence="2">USP8 dimerisation domain-containing protein</fullName>
    </recommendedName>
</protein>
<feature type="compositionally biased region" description="Basic and acidic residues" evidence="1">
    <location>
        <begin position="195"/>
        <end position="261"/>
    </location>
</feature>
<sequence>MSAARYPSSGHASPSHHGRPRSIAELAAIAQHNLWDPSKPLKHWLRTAEKARKLGQSYVDASNYEAAFIEFARAATIVLEKLPIHQEYNVLLNADQRANLAMNGQDILDGLSKLKPFLVERYETYRSTHGDDVPLHPPSEDAARRKRDAEEEERMRQALETAHLEDEWRRSDVARREAEDLQRRVQEERDWTRQAKEARLRDTSEAQRAAEAREAAEQERASSRYRVGEEARRSEDRRRLEQEGILQRQHEADVAARETRRQFASVSSILTPTKPASDTYYGRSQEPDTPTHTVPVATPPPPRPPSSQQQQQQQGSHYSSDPPSMFMEASAPYTDVAGSDTRNASWNRLRQPELTPTKPKHLG</sequence>
<dbReference type="Pfam" id="PF08969">
    <property type="entry name" value="USP8_dimer"/>
    <property type="match status" value="1"/>
</dbReference>
<gene>
    <name evidence="3" type="ORF">PHLGIDRAFT_144740</name>
</gene>
<feature type="region of interest" description="Disordered" evidence="1">
    <location>
        <begin position="195"/>
        <end position="363"/>
    </location>
</feature>
<feature type="region of interest" description="Disordered" evidence="1">
    <location>
        <begin position="1"/>
        <end position="20"/>
    </location>
</feature>
<feature type="domain" description="USP8 dimerisation" evidence="2">
    <location>
        <begin position="22"/>
        <end position="124"/>
    </location>
</feature>